<evidence type="ECO:0000259" key="6">
    <source>
        <dbReference type="PROSITE" id="PS50862"/>
    </source>
</evidence>
<dbReference type="InterPro" id="IPR045864">
    <property type="entry name" value="aa-tRNA-synth_II/BPL/LPL"/>
</dbReference>
<dbReference type="Proteomes" id="UP001322138">
    <property type="component" value="Unassembled WGS sequence"/>
</dbReference>
<dbReference type="PROSITE" id="PS50862">
    <property type="entry name" value="AA_TRNA_LIGASE_II"/>
    <property type="match status" value="1"/>
</dbReference>
<dbReference type="InterPro" id="IPR044136">
    <property type="entry name" value="Lys-tRNA-ligase_II_N"/>
</dbReference>
<protein>
    <recommendedName>
        <fullName evidence="5">Lysyl-tRNA synthetase</fullName>
    </recommendedName>
</protein>
<evidence type="ECO:0000256" key="3">
    <source>
        <dbReference type="ARBA" id="ARBA00022840"/>
    </source>
</evidence>
<keyword evidence="3" id="KW-0067">ATP-binding</keyword>
<dbReference type="InterPro" id="IPR018149">
    <property type="entry name" value="Lys-tRNA-synth_II_C"/>
</dbReference>
<dbReference type="PRINTS" id="PR00982">
    <property type="entry name" value="TRNASYNTHLYS"/>
</dbReference>
<name>A0ABR0FU22_9PEZI</name>
<dbReference type="SUPFAM" id="SSF50249">
    <property type="entry name" value="Nucleic acid-binding proteins"/>
    <property type="match status" value="1"/>
</dbReference>
<gene>
    <name evidence="7" type="primary">MSK1</name>
    <name evidence="7" type="ORF">QC761_0001220</name>
</gene>
<organism evidence="7 8">
    <name type="scientific">Podospora bellae-mahoneyi</name>
    <dbReference type="NCBI Taxonomy" id="2093777"/>
    <lineage>
        <taxon>Eukaryota</taxon>
        <taxon>Fungi</taxon>
        <taxon>Dikarya</taxon>
        <taxon>Ascomycota</taxon>
        <taxon>Pezizomycotina</taxon>
        <taxon>Sordariomycetes</taxon>
        <taxon>Sordariomycetidae</taxon>
        <taxon>Sordariales</taxon>
        <taxon>Podosporaceae</taxon>
        <taxon>Podospora</taxon>
    </lineage>
</organism>
<dbReference type="PANTHER" id="PTHR42918">
    <property type="entry name" value="LYSYL-TRNA SYNTHETASE"/>
    <property type="match status" value="1"/>
</dbReference>
<evidence type="ECO:0000256" key="5">
    <source>
        <dbReference type="ARBA" id="ARBA00030563"/>
    </source>
</evidence>
<dbReference type="InterPro" id="IPR004364">
    <property type="entry name" value="Aa-tRNA-synt_II"/>
</dbReference>
<evidence type="ECO:0000256" key="1">
    <source>
        <dbReference type="ARBA" id="ARBA00022598"/>
    </source>
</evidence>
<dbReference type="GeneID" id="87890796"/>
<comment type="caution">
    <text evidence="7">The sequence shown here is derived from an EMBL/GenBank/DDBJ whole genome shotgun (WGS) entry which is preliminary data.</text>
</comment>
<sequence>MTLISFSTAAIFSSEESLGWPNPNILGGIWGLVVMGLRRRRGRLMVSRYGNVKRGGFKRLAWMLVSGKQKNRCGCWLACGFQHFVMPRVGSLDKRGGFLSERDDWLELSSGGGVRHVLKPWELQKIFLRKRSFPFAFGQQHQRRWEQAEFPVCWCETGKLNDAMRPSPSLQFLRPYAWVPVPHAAAFPHLRRAQLSQRCSFHLARQQELEQAGVLKYPRIRNDGGEIMRVPDFRAKYQDIQQGVVAEEEVTLRGRVESVRRAGSKLVFIDVRSEFENVQGLCNLGKLVDGTTGSGLKNLARLLNRGDIISVTGKATRTKTGELSIQATQLPEVLTPSLVPRPEKVEDTLHRHIDMLANRRTVDTLRLRSYITRYLRDFFHERNFLEFQTPILSGNAGGAVARPFTMHAEAVGKDVSLRIAPELWLKRLVVGGVDRVFELGPAFRNEGIDQTHNPEFTICEFYHAYANLQDLITITQDLIRGVAEHCAKLISNGTLSSLPEISDLPIYQQPFQQAEFIPALQDKLGFTFPDLTTPSAHSDLLSLLNSNSVPPFEGQDHFPLPKLLDKLAERYIEPLSLTTPLFITHHPVVMSPLSKSFLCPKTNQHVSARTELFVKGKELANMYEEENDPFAQREKFAEQIRQKDVEEGQKVEVDESFCYALASGLPPTGGWGCGVERLAMLMAGTGRISEVLSFGNLRNVVVGGSNAAVGGVTGEEREKKGE</sequence>
<dbReference type="Pfam" id="PF01336">
    <property type="entry name" value="tRNA_anti-codon"/>
    <property type="match status" value="1"/>
</dbReference>
<evidence type="ECO:0000313" key="7">
    <source>
        <dbReference type="EMBL" id="KAK4647461.1"/>
    </source>
</evidence>
<dbReference type="GO" id="GO:0004824">
    <property type="term" value="F:lysine-tRNA ligase activity"/>
    <property type="evidence" value="ECO:0007669"/>
    <property type="project" value="UniProtKB-EC"/>
</dbReference>
<keyword evidence="4" id="KW-0030">Aminoacyl-tRNA synthetase</keyword>
<proteinExistence type="predicted"/>
<dbReference type="InterPro" id="IPR012340">
    <property type="entry name" value="NA-bd_OB-fold"/>
</dbReference>
<dbReference type="EMBL" id="JAFFGZ010000001">
    <property type="protein sequence ID" value="KAK4647461.1"/>
    <property type="molecule type" value="Genomic_DNA"/>
</dbReference>
<reference evidence="7 8" key="1">
    <citation type="journal article" date="2023" name="bioRxiv">
        <title>High-quality genome assemblies of four members of thePodospora anserinaspecies complex.</title>
        <authorList>
            <person name="Ament-Velasquez S.L."/>
            <person name="Vogan A.A."/>
            <person name="Wallerman O."/>
            <person name="Hartmann F."/>
            <person name="Gautier V."/>
            <person name="Silar P."/>
            <person name="Giraud T."/>
            <person name="Johannesson H."/>
        </authorList>
    </citation>
    <scope>NUCLEOTIDE SEQUENCE [LARGE SCALE GENOMIC DNA]</scope>
    <source>
        <strain evidence="7 8">CBS 112042</strain>
    </source>
</reference>
<keyword evidence="8" id="KW-1185">Reference proteome</keyword>
<dbReference type="InterPro" id="IPR006195">
    <property type="entry name" value="aa-tRNA-synth_II"/>
</dbReference>
<feature type="domain" description="Aminoacyl-transfer RNA synthetases class-II family profile" evidence="6">
    <location>
        <begin position="365"/>
        <end position="703"/>
    </location>
</feature>
<dbReference type="PANTHER" id="PTHR42918:SF5">
    <property type="entry name" value="LYSINE--TRNA LIGASE, MITOCHONDRIAL"/>
    <property type="match status" value="1"/>
</dbReference>
<dbReference type="CDD" id="cd04322">
    <property type="entry name" value="LysRS_N"/>
    <property type="match status" value="1"/>
</dbReference>
<keyword evidence="2" id="KW-0547">Nucleotide-binding</keyword>
<dbReference type="Gene3D" id="3.30.930.10">
    <property type="entry name" value="Bira Bifunctional Protein, Domain 2"/>
    <property type="match status" value="1"/>
</dbReference>
<dbReference type="SUPFAM" id="SSF55681">
    <property type="entry name" value="Class II aaRS and biotin synthetases"/>
    <property type="match status" value="1"/>
</dbReference>
<evidence type="ECO:0000313" key="8">
    <source>
        <dbReference type="Proteomes" id="UP001322138"/>
    </source>
</evidence>
<dbReference type="Pfam" id="PF00152">
    <property type="entry name" value="tRNA-synt_2"/>
    <property type="match status" value="1"/>
</dbReference>
<evidence type="ECO:0000256" key="4">
    <source>
        <dbReference type="ARBA" id="ARBA00023146"/>
    </source>
</evidence>
<dbReference type="InterPro" id="IPR004365">
    <property type="entry name" value="NA-bd_OB_tRNA"/>
</dbReference>
<dbReference type="Gene3D" id="2.40.50.140">
    <property type="entry name" value="Nucleic acid-binding proteins"/>
    <property type="match status" value="1"/>
</dbReference>
<accession>A0ABR0FU22</accession>
<dbReference type="RefSeq" id="XP_062736437.1">
    <property type="nucleotide sequence ID" value="XM_062871741.1"/>
</dbReference>
<keyword evidence="1 7" id="KW-0436">Ligase</keyword>
<evidence type="ECO:0000256" key="2">
    <source>
        <dbReference type="ARBA" id="ARBA00022741"/>
    </source>
</evidence>